<dbReference type="Proteomes" id="UP000265520">
    <property type="component" value="Unassembled WGS sequence"/>
</dbReference>
<comment type="caution">
    <text evidence="2">The sequence shown here is derived from an EMBL/GenBank/DDBJ whole genome shotgun (WGS) entry which is preliminary data.</text>
</comment>
<accession>A0A392Q154</accession>
<dbReference type="AlphaFoldDB" id="A0A392Q154"/>
<evidence type="ECO:0000256" key="1">
    <source>
        <dbReference type="SAM" id="MobiDB-lite"/>
    </source>
</evidence>
<sequence length="44" mass="5195">WRLDGGRPVTDTVVKRRRLDRNWGSRRSAAENRRTRRTPVGVHP</sequence>
<feature type="region of interest" description="Disordered" evidence="1">
    <location>
        <begin position="24"/>
        <end position="44"/>
    </location>
</feature>
<feature type="non-terminal residue" evidence="2">
    <location>
        <position position="1"/>
    </location>
</feature>
<name>A0A392Q154_9FABA</name>
<reference evidence="2 3" key="1">
    <citation type="journal article" date="2018" name="Front. Plant Sci.">
        <title>Red Clover (Trifolium pratense) and Zigzag Clover (T. medium) - A Picture of Genomic Similarities and Differences.</title>
        <authorList>
            <person name="Dluhosova J."/>
            <person name="Istvanek J."/>
            <person name="Nedelnik J."/>
            <person name="Repkova J."/>
        </authorList>
    </citation>
    <scope>NUCLEOTIDE SEQUENCE [LARGE SCALE GENOMIC DNA]</scope>
    <source>
        <strain evidence="3">cv. 10/8</strain>
        <tissue evidence="2">Leaf</tissue>
    </source>
</reference>
<protein>
    <submittedName>
        <fullName evidence="2">Uncharacterized protein</fullName>
    </submittedName>
</protein>
<dbReference type="EMBL" id="LXQA010107241">
    <property type="protein sequence ID" value="MCI17834.1"/>
    <property type="molecule type" value="Genomic_DNA"/>
</dbReference>
<evidence type="ECO:0000313" key="2">
    <source>
        <dbReference type="EMBL" id="MCI17834.1"/>
    </source>
</evidence>
<proteinExistence type="predicted"/>
<organism evidence="2 3">
    <name type="scientific">Trifolium medium</name>
    <dbReference type="NCBI Taxonomy" id="97028"/>
    <lineage>
        <taxon>Eukaryota</taxon>
        <taxon>Viridiplantae</taxon>
        <taxon>Streptophyta</taxon>
        <taxon>Embryophyta</taxon>
        <taxon>Tracheophyta</taxon>
        <taxon>Spermatophyta</taxon>
        <taxon>Magnoliopsida</taxon>
        <taxon>eudicotyledons</taxon>
        <taxon>Gunneridae</taxon>
        <taxon>Pentapetalae</taxon>
        <taxon>rosids</taxon>
        <taxon>fabids</taxon>
        <taxon>Fabales</taxon>
        <taxon>Fabaceae</taxon>
        <taxon>Papilionoideae</taxon>
        <taxon>50 kb inversion clade</taxon>
        <taxon>NPAAA clade</taxon>
        <taxon>Hologalegina</taxon>
        <taxon>IRL clade</taxon>
        <taxon>Trifolieae</taxon>
        <taxon>Trifolium</taxon>
    </lineage>
</organism>
<evidence type="ECO:0000313" key="3">
    <source>
        <dbReference type="Proteomes" id="UP000265520"/>
    </source>
</evidence>
<feature type="compositionally biased region" description="Basic and acidic residues" evidence="1">
    <location>
        <begin position="24"/>
        <end position="33"/>
    </location>
</feature>
<keyword evidence="3" id="KW-1185">Reference proteome</keyword>